<dbReference type="AlphaFoldDB" id="A0A4Y2WC65"/>
<evidence type="ECO:0000313" key="3">
    <source>
        <dbReference type="Proteomes" id="UP000499080"/>
    </source>
</evidence>
<organism evidence="2 3">
    <name type="scientific">Araneus ventricosus</name>
    <name type="common">Orbweaver spider</name>
    <name type="synonym">Epeira ventricosa</name>
    <dbReference type="NCBI Taxonomy" id="182803"/>
    <lineage>
        <taxon>Eukaryota</taxon>
        <taxon>Metazoa</taxon>
        <taxon>Ecdysozoa</taxon>
        <taxon>Arthropoda</taxon>
        <taxon>Chelicerata</taxon>
        <taxon>Arachnida</taxon>
        <taxon>Araneae</taxon>
        <taxon>Araneomorphae</taxon>
        <taxon>Entelegynae</taxon>
        <taxon>Araneoidea</taxon>
        <taxon>Araneidae</taxon>
        <taxon>Araneus</taxon>
    </lineage>
</organism>
<sequence>MEIGGRPGPGCMVGAPRLPNRIPAIFHELGETHADERFRAAVECVDLSRMARRSLVSVAEFTVLPRGRNSNSSTPFMSQKAVSIHFRVEGETLNFFREGEDGCFHIMLAAFDSGVMCKAQVSSPVTILSKNSLPSSLYRCKCFRLQAILHPMCCSDSCFGTQREQIFLYPSFSRTKFQADP</sequence>
<keyword evidence="3" id="KW-1185">Reference proteome</keyword>
<proteinExistence type="predicted"/>
<dbReference type="EMBL" id="BGPR01057553">
    <property type="protein sequence ID" value="GBO33850.1"/>
    <property type="molecule type" value="Genomic_DNA"/>
</dbReference>
<dbReference type="EMBL" id="BGPR01057519">
    <property type="protein sequence ID" value="GBO33819.1"/>
    <property type="molecule type" value="Genomic_DNA"/>
</dbReference>
<accession>A0A4Y2WC65</accession>
<reference evidence="2 3" key="1">
    <citation type="journal article" date="2019" name="Sci. Rep.">
        <title>Orb-weaving spider Araneus ventricosus genome elucidates the spidroin gene catalogue.</title>
        <authorList>
            <person name="Kono N."/>
            <person name="Nakamura H."/>
            <person name="Ohtoshi R."/>
            <person name="Moran D.A.P."/>
            <person name="Shinohara A."/>
            <person name="Yoshida Y."/>
            <person name="Fujiwara M."/>
            <person name="Mori M."/>
            <person name="Tomita M."/>
            <person name="Arakawa K."/>
        </authorList>
    </citation>
    <scope>NUCLEOTIDE SEQUENCE [LARGE SCALE GENOMIC DNA]</scope>
</reference>
<protein>
    <submittedName>
        <fullName evidence="2">Uncharacterized protein</fullName>
    </submittedName>
</protein>
<comment type="caution">
    <text evidence="2">The sequence shown here is derived from an EMBL/GenBank/DDBJ whole genome shotgun (WGS) entry which is preliminary data.</text>
</comment>
<evidence type="ECO:0000313" key="1">
    <source>
        <dbReference type="EMBL" id="GBO33819.1"/>
    </source>
</evidence>
<dbReference type="Proteomes" id="UP000499080">
    <property type="component" value="Unassembled WGS sequence"/>
</dbReference>
<dbReference type="OrthoDB" id="8369679at2759"/>
<gene>
    <name evidence="2" type="ORF">AVEN_179884_1</name>
    <name evidence="1" type="ORF">AVEN_49672_1</name>
</gene>
<evidence type="ECO:0000313" key="2">
    <source>
        <dbReference type="EMBL" id="GBO33850.1"/>
    </source>
</evidence>
<name>A0A4Y2WC65_ARAVE</name>